<feature type="transmembrane region" description="Helical" evidence="2">
    <location>
        <begin position="171"/>
        <end position="204"/>
    </location>
</feature>
<sequence length="226" mass="26139">MQRTEGTERTERAERAERAERQSTPKTSCLHRLRNKDSTTLNRIKYDAELLLHYLFDNSTSIAGDERARKSNVNVLKISKVRVKKTCGALLTHYYAHITTSDGYEFEFHPGSQPRTFQYAHSDGIVVIVMIACDECCKKELRSFVEGENGFNVAFKNCESILCKRKSMQTVFVGLSLAVIVWNMFDFSWLLIFFVLFIVTMLYVNNNYNISTPRVEFCEHHAVRAR</sequence>
<proteinExistence type="predicted"/>
<keyword evidence="2" id="KW-0472">Membrane</keyword>
<dbReference type="EMBL" id="KT626570">
    <property type="protein sequence ID" value="AMO27585.1"/>
    <property type="molecule type" value="Genomic_DNA"/>
</dbReference>
<feature type="compositionally biased region" description="Basic and acidic residues" evidence="1">
    <location>
        <begin position="1"/>
        <end position="23"/>
    </location>
</feature>
<keyword evidence="2" id="KW-0812">Transmembrane</keyword>
<dbReference type="Pfam" id="PF05820">
    <property type="entry name" value="Ac81"/>
    <property type="match status" value="1"/>
</dbReference>
<organismHost>
    <name type="scientific">Lepidoptera</name>
    <name type="common">moths &amp; butterflies</name>
    <dbReference type="NCBI Taxonomy" id="7088"/>
</organismHost>
<accession>A0A140HQD8</accession>
<evidence type="ECO:0000313" key="3">
    <source>
        <dbReference type="EMBL" id="AMO27585.1"/>
    </source>
</evidence>
<name>A0A140HQD8_NPVLD</name>
<reference evidence="3" key="1">
    <citation type="submission" date="2016-03" db="EMBL/GenBank/DDBJ databases">
        <title>Geographic isolates of Lymantria dispar multiple nucleopolyhedrovirus: Genomic analysis and biological activity against different host strains of Lymantria dispar.</title>
        <authorList>
            <person name="Harrison R.L."/>
            <person name="Rowley D.L."/>
            <person name="Keena M.A."/>
        </authorList>
    </citation>
    <scope>NUCLEOTIDE SEQUENCE</scope>
    <source>
        <strain evidence="3">3054</strain>
    </source>
</reference>
<feature type="region of interest" description="Disordered" evidence="1">
    <location>
        <begin position="1"/>
        <end position="27"/>
    </location>
</feature>
<evidence type="ECO:0008006" key="4">
    <source>
        <dbReference type="Google" id="ProtNLM"/>
    </source>
</evidence>
<protein>
    <recommendedName>
        <fullName evidence="4">Ac81</fullName>
    </recommendedName>
</protein>
<evidence type="ECO:0000256" key="2">
    <source>
        <dbReference type="SAM" id="Phobius"/>
    </source>
</evidence>
<evidence type="ECO:0000256" key="1">
    <source>
        <dbReference type="SAM" id="MobiDB-lite"/>
    </source>
</evidence>
<dbReference type="InterPro" id="IPR008563">
    <property type="entry name" value="AcMNPV_AC81"/>
</dbReference>
<organism evidence="3">
    <name type="scientific">Lymantria dispar multicapsid nuclear polyhedrosis virus</name>
    <name type="common">LdMNPV</name>
    <dbReference type="NCBI Taxonomy" id="10449"/>
    <lineage>
        <taxon>Viruses</taxon>
        <taxon>Viruses incertae sedis</taxon>
        <taxon>Naldaviricetes</taxon>
        <taxon>Lefavirales</taxon>
        <taxon>Baculoviridae</taxon>
        <taxon>Alphabaculovirus</taxon>
        <taxon>Alphabaculovirus lydisparis</taxon>
    </lineage>
</organism>
<keyword evidence="2" id="KW-1133">Transmembrane helix</keyword>